<dbReference type="RefSeq" id="WP_201633347.1">
    <property type="nucleotide sequence ID" value="NZ_CP068046.1"/>
</dbReference>
<dbReference type="SUPFAM" id="SSF141868">
    <property type="entry name" value="EAL domain-like"/>
    <property type="match status" value="1"/>
</dbReference>
<keyword evidence="1" id="KW-0812">Transmembrane</keyword>
<keyword evidence="1" id="KW-1133">Transmembrane helix</keyword>
<dbReference type="SMART" id="SM00052">
    <property type="entry name" value="EAL"/>
    <property type="match status" value="1"/>
</dbReference>
<proteinExistence type="predicted"/>
<dbReference type="CDD" id="cd01949">
    <property type="entry name" value="GGDEF"/>
    <property type="match status" value="1"/>
</dbReference>
<dbReference type="PROSITE" id="PS50883">
    <property type="entry name" value="EAL"/>
    <property type="match status" value="1"/>
</dbReference>
<sequence length="504" mass="55541">MRRNQHLENILHGYRNFAIGIALVIAVLAGTRYLSITVDNRFVQDVILPLAWFADVAVLGMLLILGHRWLKRRLTDVHVAAEAARAAAHRDALTGVFSRSYFLEALSAEVHHQSRRSVGYMQLDLDNLKVLNDSAGHGAGDAALQHLVRVIAEVVPGAVIGRLGGDEFGILIRDHDNKQALRRLGEALLRQLDQPVQIAGRPVRVSASIGVAVAPLDAEETTDLISKADLALYKAKRSGRRTVVPFDTDMLADERYRRFVERELRAALLMDELEVHYQPVFCTKTMTVKSHEALLRWRHKVRGMIPPAKFIPFAEESDLIDKLGAWVLRRACLDLPALGSATVSVNVSPVQLRHADFAQRVLAILAETGTDPERLILEVTETVPLDGDATAMANLAELRRLGVRIAIDDFGAGYASLQYLRGFAFDIIKIDRTYVTNAVDNRIDAMIINAIIKIARSLPVEVIAEGVETEAQLQLLTRMGCSGLQGYLLGRPHALQVDAAAQAA</sequence>
<dbReference type="SMART" id="SM00267">
    <property type="entry name" value="GGDEF"/>
    <property type="match status" value="1"/>
</dbReference>
<name>A0ABX7C6H7_9HYPH</name>
<dbReference type="PANTHER" id="PTHR33121">
    <property type="entry name" value="CYCLIC DI-GMP PHOSPHODIESTERASE PDEF"/>
    <property type="match status" value="1"/>
</dbReference>
<dbReference type="PANTHER" id="PTHR33121:SF70">
    <property type="entry name" value="SIGNALING PROTEIN YKOW"/>
    <property type="match status" value="1"/>
</dbReference>
<dbReference type="InterPro" id="IPR029787">
    <property type="entry name" value="Nucleotide_cyclase"/>
</dbReference>
<evidence type="ECO:0000256" key="1">
    <source>
        <dbReference type="SAM" id="Phobius"/>
    </source>
</evidence>
<dbReference type="Pfam" id="PF00990">
    <property type="entry name" value="GGDEF"/>
    <property type="match status" value="1"/>
</dbReference>
<dbReference type="NCBIfam" id="TIGR00254">
    <property type="entry name" value="GGDEF"/>
    <property type="match status" value="1"/>
</dbReference>
<feature type="transmembrane region" description="Helical" evidence="1">
    <location>
        <begin position="12"/>
        <end position="34"/>
    </location>
</feature>
<evidence type="ECO:0000259" key="2">
    <source>
        <dbReference type="PROSITE" id="PS50883"/>
    </source>
</evidence>
<evidence type="ECO:0000313" key="4">
    <source>
        <dbReference type="EMBL" id="QQR39347.1"/>
    </source>
</evidence>
<accession>A0ABX7C6H7</accession>
<dbReference type="PROSITE" id="PS50887">
    <property type="entry name" value="GGDEF"/>
    <property type="match status" value="1"/>
</dbReference>
<protein>
    <submittedName>
        <fullName evidence="4">Bifunctional diguanylate cyclase/phosphodiesterase</fullName>
    </submittedName>
</protein>
<organism evidence="4 5">
    <name type="scientific">Devosia rhizoryzae</name>
    <dbReference type="NCBI Taxonomy" id="2774137"/>
    <lineage>
        <taxon>Bacteria</taxon>
        <taxon>Pseudomonadati</taxon>
        <taxon>Pseudomonadota</taxon>
        <taxon>Alphaproteobacteria</taxon>
        <taxon>Hyphomicrobiales</taxon>
        <taxon>Devosiaceae</taxon>
        <taxon>Devosia</taxon>
    </lineage>
</organism>
<feature type="domain" description="EAL" evidence="2">
    <location>
        <begin position="257"/>
        <end position="504"/>
    </location>
</feature>
<reference evidence="4 5" key="1">
    <citation type="submission" date="2021-01" db="EMBL/GenBank/DDBJ databases">
        <title>Genome seq and assembly of Devosia sp. LEGU1.</title>
        <authorList>
            <person name="Chhetri G."/>
        </authorList>
    </citation>
    <scope>NUCLEOTIDE SEQUENCE [LARGE SCALE GENOMIC DNA]</scope>
    <source>
        <strain evidence="4 5">LEGU1</strain>
    </source>
</reference>
<dbReference type="CDD" id="cd01948">
    <property type="entry name" value="EAL"/>
    <property type="match status" value="1"/>
</dbReference>
<evidence type="ECO:0000313" key="5">
    <source>
        <dbReference type="Proteomes" id="UP000595857"/>
    </source>
</evidence>
<feature type="domain" description="GGDEF" evidence="3">
    <location>
        <begin position="116"/>
        <end position="248"/>
    </location>
</feature>
<gene>
    <name evidence="4" type="ORF">JI748_16770</name>
</gene>
<dbReference type="Gene3D" id="3.20.20.450">
    <property type="entry name" value="EAL domain"/>
    <property type="match status" value="1"/>
</dbReference>
<dbReference type="Gene3D" id="3.30.70.270">
    <property type="match status" value="1"/>
</dbReference>
<feature type="transmembrane region" description="Helical" evidence="1">
    <location>
        <begin position="46"/>
        <end position="65"/>
    </location>
</feature>
<dbReference type="SUPFAM" id="SSF55073">
    <property type="entry name" value="Nucleotide cyclase"/>
    <property type="match status" value="1"/>
</dbReference>
<dbReference type="InterPro" id="IPR000160">
    <property type="entry name" value="GGDEF_dom"/>
</dbReference>
<evidence type="ECO:0000259" key="3">
    <source>
        <dbReference type="PROSITE" id="PS50887"/>
    </source>
</evidence>
<keyword evidence="1" id="KW-0472">Membrane</keyword>
<dbReference type="EMBL" id="CP068046">
    <property type="protein sequence ID" value="QQR39347.1"/>
    <property type="molecule type" value="Genomic_DNA"/>
</dbReference>
<dbReference type="Pfam" id="PF00563">
    <property type="entry name" value="EAL"/>
    <property type="match status" value="1"/>
</dbReference>
<dbReference type="Proteomes" id="UP000595857">
    <property type="component" value="Chromosome"/>
</dbReference>
<dbReference type="InterPro" id="IPR035919">
    <property type="entry name" value="EAL_sf"/>
</dbReference>
<keyword evidence="5" id="KW-1185">Reference proteome</keyword>
<dbReference type="InterPro" id="IPR001633">
    <property type="entry name" value="EAL_dom"/>
</dbReference>
<dbReference type="InterPro" id="IPR043128">
    <property type="entry name" value="Rev_trsase/Diguanyl_cyclase"/>
</dbReference>
<dbReference type="InterPro" id="IPR050706">
    <property type="entry name" value="Cyclic-di-GMP_PDE-like"/>
</dbReference>